<dbReference type="EMBL" id="JABCRI010000007">
    <property type="protein sequence ID" value="KAF8403367.1"/>
    <property type="molecule type" value="Genomic_DNA"/>
</dbReference>
<sequence>MAFRSYVVVLLVVALCLVVMEGASSECSSGYGCFYAEAAPKEIQSRKLLHNSEEVFRSTGSMGNRDGGDLVGWDLRRAPSGPDPLHHNGGGPKKPQTP</sequence>
<evidence type="ECO:0000313" key="9">
    <source>
        <dbReference type="Proteomes" id="UP000655225"/>
    </source>
</evidence>
<evidence type="ECO:0000256" key="3">
    <source>
        <dbReference type="ARBA" id="ARBA00022525"/>
    </source>
</evidence>
<keyword evidence="5" id="KW-0221">Differentiation</keyword>
<feature type="signal peptide" evidence="7">
    <location>
        <begin position="1"/>
        <end position="25"/>
    </location>
</feature>
<dbReference type="GO" id="GO:0005576">
    <property type="term" value="C:extracellular region"/>
    <property type="evidence" value="ECO:0007669"/>
    <property type="project" value="UniProtKB-SubCell"/>
</dbReference>
<comment type="caution">
    <text evidence="8">The sequence shown here is derived from an EMBL/GenBank/DDBJ whole genome shotgun (WGS) entry which is preliminary data.</text>
</comment>
<feature type="region of interest" description="Disordered" evidence="6">
    <location>
        <begin position="56"/>
        <end position="98"/>
    </location>
</feature>
<evidence type="ECO:0000256" key="5">
    <source>
        <dbReference type="ARBA" id="ARBA00022782"/>
    </source>
</evidence>
<gene>
    <name evidence="8" type="ORF">HHK36_011469</name>
</gene>
<proteinExistence type="inferred from homology"/>
<evidence type="ECO:0000256" key="1">
    <source>
        <dbReference type="ARBA" id="ARBA00004613"/>
    </source>
</evidence>
<dbReference type="GO" id="GO:0030154">
    <property type="term" value="P:cell differentiation"/>
    <property type="evidence" value="ECO:0007669"/>
    <property type="project" value="UniProtKB-KW"/>
</dbReference>
<keyword evidence="3" id="KW-0964">Secreted</keyword>
<protein>
    <submittedName>
        <fullName evidence="8">Uncharacterized protein</fullName>
    </submittedName>
</protein>
<feature type="chain" id="PRO_5032677660" evidence="7">
    <location>
        <begin position="26"/>
        <end position="98"/>
    </location>
</feature>
<keyword evidence="9" id="KW-1185">Reference proteome</keyword>
<dbReference type="GO" id="GO:0033612">
    <property type="term" value="F:receptor serine/threonine kinase binding"/>
    <property type="evidence" value="ECO:0007669"/>
    <property type="project" value="InterPro"/>
</dbReference>
<reference evidence="8 9" key="1">
    <citation type="submission" date="2020-04" db="EMBL/GenBank/DDBJ databases">
        <title>Plant Genome Project.</title>
        <authorList>
            <person name="Zhang R.-G."/>
        </authorList>
    </citation>
    <scope>NUCLEOTIDE SEQUENCE [LARGE SCALE GENOMIC DNA]</scope>
    <source>
        <strain evidence="8">YNK0</strain>
        <tissue evidence="8">Leaf</tissue>
    </source>
</reference>
<evidence type="ECO:0000256" key="2">
    <source>
        <dbReference type="ARBA" id="ARBA00005416"/>
    </source>
</evidence>
<evidence type="ECO:0000256" key="6">
    <source>
        <dbReference type="SAM" id="MobiDB-lite"/>
    </source>
</evidence>
<dbReference type="InterPro" id="IPR044962">
    <property type="entry name" value="CLV3/ESR"/>
</dbReference>
<dbReference type="OMA" id="CFHEKPA"/>
<dbReference type="OrthoDB" id="1862509at2759"/>
<dbReference type="Proteomes" id="UP000655225">
    <property type="component" value="Unassembled WGS sequence"/>
</dbReference>
<comment type="subcellular location">
    <subcellularLocation>
        <location evidence="1">Secreted</location>
    </subcellularLocation>
</comment>
<name>A0A835DJX0_TETSI</name>
<evidence type="ECO:0000313" key="8">
    <source>
        <dbReference type="EMBL" id="KAF8403367.1"/>
    </source>
</evidence>
<dbReference type="AlphaFoldDB" id="A0A835DJX0"/>
<dbReference type="PANTHER" id="PTHR36349">
    <property type="entry name" value="PROTEIN CLAVATA 3"/>
    <property type="match status" value="1"/>
</dbReference>
<organism evidence="8 9">
    <name type="scientific">Tetracentron sinense</name>
    <name type="common">Spur-leaf</name>
    <dbReference type="NCBI Taxonomy" id="13715"/>
    <lineage>
        <taxon>Eukaryota</taxon>
        <taxon>Viridiplantae</taxon>
        <taxon>Streptophyta</taxon>
        <taxon>Embryophyta</taxon>
        <taxon>Tracheophyta</taxon>
        <taxon>Spermatophyta</taxon>
        <taxon>Magnoliopsida</taxon>
        <taxon>Trochodendrales</taxon>
        <taxon>Trochodendraceae</taxon>
        <taxon>Tetracentron</taxon>
    </lineage>
</organism>
<evidence type="ECO:0000256" key="7">
    <source>
        <dbReference type="SAM" id="SignalP"/>
    </source>
</evidence>
<evidence type="ECO:0000256" key="4">
    <source>
        <dbReference type="ARBA" id="ARBA00022729"/>
    </source>
</evidence>
<dbReference type="PANTHER" id="PTHR36349:SF2">
    <property type="entry name" value="PROTEIN CLAVATA 3"/>
    <property type="match status" value="1"/>
</dbReference>
<accession>A0A835DJX0</accession>
<keyword evidence="4 7" id="KW-0732">Signal</keyword>
<comment type="similarity">
    <text evidence="2">Belongs to the CLV3/ESR signal peptide family.</text>
</comment>